<comment type="caution">
    <text evidence="2">The sequence shown here is derived from an EMBL/GenBank/DDBJ whole genome shotgun (WGS) entry which is preliminary data.</text>
</comment>
<feature type="transmembrane region" description="Helical" evidence="1">
    <location>
        <begin position="70"/>
        <end position="93"/>
    </location>
</feature>
<protein>
    <recommendedName>
        <fullName evidence="4">DUF3325 domain-containing protein</fullName>
    </recommendedName>
</protein>
<name>A0A5B0G8A5_9BURK</name>
<sequence>MELTNWIVILAIALMAIAFFCARTPANWSRDNRARRLTGTRMLVQAACSLWAALLIVVRGLFAIDGLPGVHAAPLEVLTGVAILIACACYWWIRGSRLLKPRRLFAGQ</sequence>
<evidence type="ECO:0008006" key="4">
    <source>
        <dbReference type="Google" id="ProtNLM"/>
    </source>
</evidence>
<feature type="transmembrane region" description="Helical" evidence="1">
    <location>
        <begin position="6"/>
        <end position="22"/>
    </location>
</feature>
<organism evidence="2 3">
    <name type="scientific">Paraburkholderia panacisoli</name>
    <dbReference type="NCBI Taxonomy" id="2603818"/>
    <lineage>
        <taxon>Bacteria</taxon>
        <taxon>Pseudomonadati</taxon>
        <taxon>Pseudomonadota</taxon>
        <taxon>Betaproteobacteria</taxon>
        <taxon>Burkholderiales</taxon>
        <taxon>Burkholderiaceae</taxon>
        <taxon>Paraburkholderia</taxon>
    </lineage>
</organism>
<feature type="transmembrane region" description="Helical" evidence="1">
    <location>
        <begin position="43"/>
        <end position="64"/>
    </location>
</feature>
<dbReference type="Proteomes" id="UP000325273">
    <property type="component" value="Unassembled WGS sequence"/>
</dbReference>
<gene>
    <name evidence="2" type="ORF">FVF58_45590</name>
</gene>
<proteinExistence type="predicted"/>
<evidence type="ECO:0000313" key="2">
    <source>
        <dbReference type="EMBL" id="KAA0998169.1"/>
    </source>
</evidence>
<accession>A0A5B0G8A5</accession>
<keyword evidence="3" id="KW-1185">Reference proteome</keyword>
<dbReference type="EMBL" id="VTUZ01000063">
    <property type="protein sequence ID" value="KAA0998169.1"/>
    <property type="molecule type" value="Genomic_DNA"/>
</dbReference>
<evidence type="ECO:0000313" key="3">
    <source>
        <dbReference type="Proteomes" id="UP000325273"/>
    </source>
</evidence>
<keyword evidence="1" id="KW-0812">Transmembrane</keyword>
<dbReference type="AlphaFoldDB" id="A0A5B0G8A5"/>
<evidence type="ECO:0000256" key="1">
    <source>
        <dbReference type="SAM" id="Phobius"/>
    </source>
</evidence>
<keyword evidence="1" id="KW-1133">Transmembrane helix</keyword>
<keyword evidence="1" id="KW-0472">Membrane</keyword>
<dbReference type="RefSeq" id="WP_149676136.1">
    <property type="nucleotide sequence ID" value="NZ_VTUZ01000063.1"/>
</dbReference>
<reference evidence="2 3" key="1">
    <citation type="submission" date="2019-08" db="EMBL/GenBank/DDBJ databases">
        <title>Paraburkholderia sp. DCY113.</title>
        <authorList>
            <person name="Kang J."/>
        </authorList>
    </citation>
    <scope>NUCLEOTIDE SEQUENCE [LARGE SCALE GENOMIC DNA]</scope>
    <source>
        <strain evidence="2 3">DCY113</strain>
    </source>
</reference>